<proteinExistence type="predicted"/>
<keyword evidence="1" id="KW-0732">Signal</keyword>
<name>A0A939P7P3_9ACTN</name>
<evidence type="ECO:0000256" key="1">
    <source>
        <dbReference type="SAM" id="SignalP"/>
    </source>
</evidence>
<keyword evidence="3" id="KW-1185">Reference proteome</keyword>
<dbReference type="AlphaFoldDB" id="A0A939P7P3"/>
<evidence type="ECO:0000313" key="3">
    <source>
        <dbReference type="Proteomes" id="UP000669179"/>
    </source>
</evidence>
<sequence length="154" mass="16586">MRTTGKIGLLTAGTMMLAGLAAGGPAANADTAPAPRAMQAKSGGWEAVDKYVNHKGGHRDMQAILRETKNHRVSAMGVFIADGEKGFLVNGTRYPVACLDLQWGSGRFSFCAKRGKMVNYNTSIPEHRTVVMKLTLENGHGHIYHKTTMSRGKA</sequence>
<dbReference type="Proteomes" id="UP000669179">
    <property type="component" value="Unassembled WGS sequence"/>
</dbReference>
<feature type="chain" id="PRO_5039656346" evidence="1">
    <location>
        <begin position="22"/>
        <end position="154"/>
    </location>
</feature>
<dbReference type="RefSeq" id="WP_208254720.1">
    <property type="nucleotide sequence ID" value="NZ_JAGEOJ010000003.1"/>
</dbReference>
<comment type="caution">
    <text evidence="2">The sequence shown here is derived from an EMBL/GenBank/DDBJ whole genome shotgun (WGS) entry which is preliminary data.</text>
</comment>
<gene>
    <name evidence="2" type="ORF">J4573_08470</name>
</gene>
<reference evidence="2" key="1">
    <citation type="submission" date="2021-03" db="EMBL/GenBank/DDBJ databases">
        <authorList>
            <person name="Kanchanasin P."/>
            <person name="Saeng-In P."/>
            <person name="Phongsopitanun W."/>
            <person name="Yuki M."/>
            <person name="Kudo T."/>
            <person name="Ohkuma M."/>
            <person name="Tanasupawat S."/>
        </authorList>
    </citation>
    <scope>NUCLEOTIDE SEQUENCE</scope>
    <source>
        <strain evidence="2">GKU 128</strain>
    </source>
</reference>
<accession>A0A939P7P3</accession>
<feature type="signal peptide" evidence="1">
    <location>
        <begin position="1"/>
        <end position="21"/>
    </location>
</feature>
<dbReference type="EMBL" id="JAGEOJ010000003">
    <property type="protein sequence ID" value="MBO2447118.1"/>
    <property type="molecule type" value="Genomic_DNA"/>
</dbReference>
<protein>
    <submittedName>
        <fullName evidence="2">Uncharacterized protein</fullName>
    </submittedName>
</protein>
<evidence type="ECO:0000313" key="2">
    <source>
        <dbReference type="EMBL" id="MBO2447118.1"/>
    </source>
</evidence>
<organism evidence="2 3">
    <name type="scientific">Actinomadura barringtoniae</name>
    <dbReference type="NCBI Taxonomy" id="1427535"/>
    <lineage>
        <taxon>Bacteria</taxon>
        <taxon>Bacillati</taxon>
        <taxon>Actinomycetota</taxon>
        <taxon>Actinomycetes</taxon>
        <taxon>Streptosporangiales</taxon>
        <taxon>Thermomonosporaceae</taxon>
        <taxon>Actinomadura</taxon>
    </lineage>
</organism>